<accession>A0A6A6CBJ2</accession>
<dbReference type="SUPFAM" id="SSF56112">
    <property type="entry name" value="Protein kinase-like (PK-like)"/>
    <property type="match status" value="1"/>
</dbReference>
<dbReference type="RefSeq" id="XP_033665290.1">
    <property type="nucleotide sequence ID" value="XM_033813366.1"/>
</dbReference>
<sequence>MIIEVTAACALSRPAQAIALSGLVHHIFDSNTNAYITATMPHAVDIYTDEDLIVAACHNPLRQWLSEPDIAHDEDRKCGVIRYSTNAAVKFSRFLNAGEAACQRQAHLLTDPLVVRVPEVYYYFERGEGVNRWGYLVMEYIEGEKSDALPTPDQLRTIVGVIEHLGTKRGSVPGPVGGGRTYGMLWEDAEVEIRSVAELEKHFNDRLFDSYGGLWNEKRWQGIDVQPFRFQESELVLVHGGIRPHNFLWCSDGIPALLDWSEAGF</sequence>
<evidence type="ECO:0000313" key="3">
    <source>
        <dbReference type="Proteomes" id="UP000799537"/>
    </source>
</evidence>
<gene>
    <name evidence="2" type="ORF">M409DRAFT_56670</name>
</gene>
<name>A0A6A6CBJ2_ZASCE</name>
<dbReference type="InterPro" id="IPR002575">
    <property type="entry name" value="Aminoglycoside_PTrfase"/>
</dbReference>
<evidence type="ECO:0000259" key="1">
    <source>
        <dbReference type="Pfam" id="PF01636"/>
    </source>
</evidence>
<protein>
    <recommendedName>
        <fullName evidence="1">Aminoglycoside phosphotransferase domain-containing protein</fullName>
    </recommendedName>
</protein>
<dbReference type="Pfam" id="PF01636">
    <property type="entry name" value="APH"/>
    <property type="match status" value="1"/>
</dbReference>
<organism evidence="2 3">
    <name type="scientific">Zasmidium cellare ATCC 36951</name>
    <dbReference type="NCBI Taxonomy" id="1080233"/>
    <lineage>
        <taxon>Eukaryota</taxon>
        <taxon>Fungi</taxon>
        <taxon>Dikarya</taxon>
        <taxon>Ascomycota</taxon>
        <taxon>Pezizomycotina</taxon>
        <taxon>Dothideomycetes</taxon>
        <taxon>Dothideomycetidae</taxon>
        <taxon>Mycosphaerellales</taxon>
        <taxon>Mycosphaerellaceae</taxon>
        <taxon>Zasmidium</taxon>
    </lineage>
</organism>
<dbReference type="GeneID" id="54566638"/>
<feature type="domain" description="Aminoglycoside phosphotransferase" evidence="1">
    <location>
        <begin position="107"/>
        <end position="264"/>
    </location>
</feature>
<evidence type="ECO:0000313" key="2">
    <source>
        <dbReference type="EMBL" id="KAF2164401.1"/>
    </source>
</evidence>
<dbReference type="AlphaFoldDB" id="A0A6A6CBJ2"/>
<dbReference type="OrthoDB" id="3250044at2759"/>
<dbReference type="Proteomes" id="UP000799537">
    <property type="component" value="Unassembled WGS sequence"/>
</dbReference>
<keyword evidence="3" id="KW-1185">Reference proteome</keyword>
<dbReference type="InterPro" id="IPR011009">
    <property type="entry name" value="Kinase-like_dom_sf"/>
</dbReference>
<reference evidence="2" key="1">
    <citation type="journal article" date="2020" name="Stud. Mycol.">
        <title>101 Dothideomycetes genomes: a test case for predicting lifestyles and emergence of pathogens.</title>
        <authorList>
            <person name="Haridas S."/>
            <person name="Albert R."/>
            <person name="Binder M."/>
            <person name="Bloem J."/>
            <person name="Labutti K."/>
            <person name="Salamov A."/>
            <person name="Andreopoulos B."/>
            <person name="Baker S."/>
            <person name="Barry K."/>
            <person name="Bills G."/>
            <person name="Bluhm B."/>
            <person name="Cannon C."/>
            <person name="Castanera R."/>
            <person name="Culley D."/>
            <person name="Daum C."/>
            <person name="Ezra D."/>
            <person name="Gonzalez J."/>
            <person name="Henrissat B."/>
            <person name="Kuo A."/>
            <person name="Liang C."/>
            <person name="Lipzen A."/>
            <person name="Lutzoni F."/>
            <person name="Magnuson J."/>
            <person name="Mondo S."/>
            <person name="Nolan M."/>
            <person name="Ohm R."/>
            <person name="Pangilinan J."/>
            <person name="Park H.-J."/>
            <person name="Ramirez L."/>
            <person name="Alfaro M."/>
            <person name="Sun H."/>
            <person name="Tritt A."/>
            <person name="Yoshinaga Y."/>
            <person name="Zwiers L.-H."/>
            <person name="Turgeon B."/>
            <person name="Goodwin S."/>
            <person name="Spatafora J."/>
            <person name="Crous P."/>
            <person name="Grigoriev I."/>
        </authorList>
    </citation>
    <scope>NUCLEOTIDE SEQUENCE</scope>
    <source>
        <strain evidence="2">ATCC 36951</strain>
    </source>
</reference>
<dbReference type="EMBL" id="ML993604">
    <property type="protein sequence ID" value="KAF2164401.1"/>
    <property type="molecule type" value="Genomic_DNA"/>
</dbReference>
<proteinExistence type="predicted"/>